<dbReference type="InterPro" id="IPR007484">
    <property type="entry name" value="Peptidase_M28"/>
</dbReference>
<dbReference type="Gene3D" id="3.40.630.10">
    <property type="entry name" value="Zn peptidases"/>
    <property type="match status" value="1"/>
</dbReference>
<evidence type="ECO:0000259" key="1">
    <source>
        <dbReference type="Pfam" id="PF04389"/>
    </source>
</evidence>
<dbReference type="RefSeq" id="WP_341427747.1">
    <property type="nucleotide sequence ID" value="NZ_JBBUTG010000015.1"/>
</dbReference>
<evidence type="ECO:0000313" key="2">
    <source>
        <dbReference type="EMBL" id="MEK8033327.1"/>
    </source>
</evidence>
<proteinExistence type="predicted"/>
<dbReference type="Pfam" id="PF04389">
    <property type="entry name" value="Peptidase_M28"/>
    <property type="match status" value="1"/>
</dbReference>
<reference evidence="2 3" key="1">
    <citation type="submission" date="2024-04" db="EMBL/GenBank/DDBJ databases">
        <title>Novel species of the genus Ideonella isolated from streams.</title>
        <authorList>
            <person name="Lu H."/>
        </authorList>
    </citation>
    <scope>NUCLEOTIDE SEQUENCE [LARGE SCALE GENOMIC DNA]</scope>
    <source>
        <strain evidence="2 3">DXS29W</strain>
    </source>
</reference>
<sequence>MGGNYMVRYMTTGTRAAHLEAIAGAHTAATAAKTTAALALAVTLACSGSAWARAADDGATSAPSIAAAAVDPDVLAARDGISQRRMSDVVLELTQPQYNGRLPGTPGDTLSRDWIVGEFSDIGLTPAGVEGYLQPFTTKITQPDGKTKGTPKNPLYGQKASSSNIIGIIPGNDPVLSKEVVIISGHRDHLGYDPSAIQYPGANDDLSGVAATLELARAFYKLKAKNKRTLMFVAYGAEEQAQMGSMHHVDHPVAAAPNKNIVFMTTIDMIGRGFDKWADFSQSQMDSYSNRWFREVYNGSNKDRDAYSHEYPKENGKTFDYDAGPFAKIGIHTRVFGLAEGIANYHKTTDTWEKVHFEPMVNVTRTIFDFIWKVDQDPRIHVKPLTATRPGARTGQ</sequence>
<comment type="caution">
    <text evidence="2">The sequence shown here is derived from an EMBL/GenBank/DDBJ whole genome shotgun (WGS) entry which is preliminary data.</text>
</comment>
<dbReference type="InterPro" id="IPR045175">
    <property type="entry name" value="M28_fam"/>
</dbReference>
<accession>A0ABU9BTN1</accession>
<protein>
    <submittedName>
        <fullName evidence="2">M20/M25/M40 family metallo-hydrolase</fullName>
    </submittedName>
</protein>
<dbReference type="EMBL" id="JBBUTG010000015">
    <property type="protein sequence ID" value="MEK8033327.1"/>
    <property type="molecule type" value="Genomic_DNA"/>
</dbReference>
<keyword evidence="3" id="KW-1185">Reference proteome</keyword>
<gene>
    <name evidence="2" type="ORF">AACH06_21105</name>
</gene>
<name>A0ABU9BTN1_9BURK</name>
<dbReference type="PANTHER" id="PTHR12147:SF26">
    <property type="entry name" value="PEPTIDASE M28 DOMAIN-CONTAINING PROTEIN"/>
    <property type="match status" value="1"/>
</dbReference>
<dbReference type="PANTHER" id="PTHR12147">
    <property type="entry name" value="METALLOPEPTIDASE M28 FAMILY MEMBER"/>
    <property type="match status" value="1"/>
</dbReference>
<dbReference type="SUPFAM" id="SSF53187">
    <property type="entry name" value="Zn-dependent exopeptidases"/>
    <property type="match status" value="1"/>
</dbReference>
<feature type="domain" description="Peptidase M28" evidence="1">
    <location>
        <begin position="164"/>
        <end position="370"/>
    </location>
</feature>
<evidence type="ECO:0000313" key="3">
    <source>
        <dbReference type="Proteomes" id="UP001371218"/>
    </source>
</evidence>
<dbReference type="Proteomes" id="UP001371218">
    <property type="component" value="Unassembled WGS sequence"/>
</dbReference>
<organism evidence="2 3">
    <name type="scientific">Ideonella lacteola</name>
    <dbReference type="NCBI Taxonomy" id="2984193"/>
    <lineage>
        <taxon>Bacteria</taxon>
        <taxon>Pseudomonadati</taxon>
        <taxon>Pseudomonadota</taxon>
        <taxon>Betaproteobacteria</taxon>
        <taxon>Burkholderiales</taxon>
        <taxon>Sphaerotilaceae</taxon>
        <taxon>Ideonella</taxon>
    </lineage>
</organism>